<reference evidence="3" key="1">
    <citation type="submission" date="2016-06" db="UniProtKB">
        <authorList>
            <consortium name="WormBaseParasite"/>
        </authorList>
    </citation>
    <scope>IDENTIFICATION</scope>
</reference>
<protein>
    <submittedName>
        <fullName evidence="3">SEA domain-containing protein</fullName>
    </submittedName>
</protein>
<dbReference type="AlphaFoldDB" id="A0A183EWD8"/>
<dbReference type="WBParaSite" id="GPUH_0002530901-mRNA-1">
    <property type="protein sequence ID" value="GPUH_0002530901-mRNA-1"/>
    <property type="gene ID" value="GPUH_0002530901"/>
</dbReference>
<sequence length="174" mass="18809">MSMPACVPAAQEPARYELTVSIDYAVSTPVGTECLKGYSEYVATFFDALDASLSQRCSSSVEVFARFLDVKFSSTMNGVTANYTIQILPTVLQDVFYELCGLTLRTIFDLRIPGATTPIRSLLSVNGETIATQSVGCPSMNATKTTVEQGFGCADGEVLRERTTESLPECCKLV</sequence>
<accession>A0A183EWD8</accession>
<keyword evidence="2" id="KW-1185">Reference proteome</keyword>
<name>A0A183EWD8_9BILA</name>
<evidence type="ECO:0000313" key="1">
    <source>
        <dbReference type="EMBL" id="VDN44001.1"/>
    </source>
</evidence>
<reference evidence="1 2" key="2">
    <citation type="submission" date="2018-11" db="EMBL/GenBank/DDBJ databases">
        <authorList>
            <consortium name="Pathogen Informatics"/>
        </authorList>
    </citation>
    <scope>NUCLEOTIDE SEQUENCE [LARGE SCALE GENOMIC DNA]</scope>
</reference>
<dbReference type="OrthoDB" id="5849402at2759"/>
<dbReference type="EMBL" id="UYRT01104483">
    <property type="protein sequence ID" value="VDN44001.1"/>
    <property type="molecule type" value="Genomic_DNA"/>
</dbReference>
<organism evidence="3">
    <name type="scientific">Gongylonema pulchrum</name>
    <dbReference type="NCBI Taxonomy" id="637853"/>
    <lineage>
        <taxon>Eukaryota</taxon>
        <taxon>Metazoa</taxon>
        <taxon>Ecdysozoa</taxon>
        <taxon>Nematoda</taxon>
        <taxon>Chromadorea</taxon>
        <taxon>Rhabditida</taxon>
        <taxon>Spirurina</taxon>
        <taxon>Spiruromorpha</taxon>
        <taxon>Spiruroidea</taxon>
        <taxon>Gongylonematidae</taxon>
        <taxon>Gongylonema</taxon>
    </lineage>
</organism>
<dbReference type="Proteomes" id="UP000271098">
    <property type="component" value="Unassembled WGS sequence"/>
</dbReference>
<evidence type="ECO:0000313" key="2">
    <source>
        <dbReference type="Proteomes" id="UP000271098"/>
    </source>
</evidence>
<evidence type="ECO:0000313" key="3">
    <source>
        <dbReference type="WBParaSite" id="GPUH_0002530901-mRNA-1"/>
    </source>
</evidence>
<gene>
    <name evidence="1" type="ORF">GPUH_LOCUS25278</name>
</gene>
<proteinExistence type="predicted"/>